<proteinExistence type="predicted"/>
<evidence type="ECO:0000313" key="1">
    <source>
        <dbReference type="EMBL" id="KAL3286892.1"/>
    </source>
</evidence>
<feature type="non-terminal residue" evidence="1">
    <location>
        <position position="63"/>
    </location>
</feature>
<protein>
    <submittedName>
        <fullName evidence="1">Uncharacterized protein</fullName>
    </submittedName>
</protein>
<comment type="caution">
    <text evidence="1">The sequence shown here is derived from an EMBL/GenBank/DDBJ whole genome shotgun (WGS) entry which is preliminary data.</text>
</comment>
<reference evidence="1 2" key="1">
    <citation type="journal article" date="2021" name="BMC Biol.">
        <title>Horizontally acquired antibacterial genes associated with adaptive radiation of ladybird beetles.</title>
        <authorList>
            <person name="Li H.S."/>
            <person name="Tang X.F."/>
            <person name="Huang Y.H."/>
            <person name="Xu Z.Y."/>
            <person name="Chen M.L."/>
            <person name="Du X.Y."/>
            <person name="Qiu B.Y."/>
            <person name="Chen P.T."/>
            <person name="Zhang W."/>
            <person name="Slipinski A."/>
            <person name="Escalona H.E."/>
            <person name="Waterhouse R.M."/>
            <person name="Zwick A."/>
            <person name="Pang H."/>
        </authorList>
    </citation>
    <scope>NUCLEOTIDE SEQUENCE [LARGE SCALE GENOMIC DNA]</scope>
    <source>
        <strain evidence="1">SYSU2018</strain>
    </source>
</reference>
<keyword evidence="2" id="KW-1185">Reference proteome</keyword>
<dbReference type="EMBL" id="JABFTP020000185">
    <property type="protein sequence ID" value="KAL3286892.1"/>
    <property type="molecule type" value="Genomic_DNA"/>
</dbReference>
<sequence length="63" mass="7276">MIVHSSYRKRYKHEGVLIAVSHKIKAAPEEALKNNHESDNETEQMYINGHTWFIGSDYGGCRQ</sequence>
<dbReference type="Proteomes" id="UP001516400">
    <property type="component" value="Unassembled WGS sequence"/>
</dbReference>
<name>A0ABD2P820_9CUCU</name>
<gene>
    <name evidence="1" type="ORF">HHI36_001379</name>
</gene>
<accession>A0ABD2P820</accession>
<organism evidence="1 2">
    <name type="scientific">Cryptolaemus montrouzieri</name>
    <dbReference type="NCBI Taxonomy" id="559131"/>
    <lineage>
        <taxon>Eukaryota</taxon>
        <taxon>Metazoa</taxon>
        <taxon>Ecdysozoa</taxon>
        <taxon>Arthropoda</taxon>
        <taxon>Hexapoda</taxon>
        <taxon>Insecta</taxon>
        <taxon>Pterygota</taxon>
        <taxon>Neoptera</taxon>
        <taxon>Endopterygota</taxon>
        <taxon>Coleoptera</taxon>
        <taxon>Polyphaga</taxon>
        <taxon>Cucujiformia</taxon>
        <taxon>Coccinelloidea</taxon>
        <taxon>Coccinellidae</taxon>
        <taxon>Scymninae</taxon>
        <taxon>Scymnini</taxon>
        <taxon>Cryptolaemus</taxon>
    </lineage>
</organism>
<evidence type="ECO:0000313" key="2">
    <source>
        <dbReference type="Proteomes" id="UP001516400"/>
    </source>
</evidence>
<dbReference type="AlphaFoldDB" id="A0ABD2P820"/>